<evidence type="ECO:0000256" key="1">
    <source>
        <dbReference type="SAM" id="SignalP"/>
    </source>
</evidence>
<protein>
    <submittedName>
        <fullName evidence="3">Allene oxide cyclase</fullName>
    </submittedName>
</protein>
<dbReference type="STRING" id="146020.RMCB_0070"/>
<dbReference type="InterPro" id="IPR041013">
    <property type="entry name" value="AOC-like"/>
</dbReference>
<evidence type="ECO:0000313" key="3">
    <source>
        <dbReference type="EMBL" id="GAS85974.1"/>
    </source>
</evidence>
<dbReference type="RefSeq" id="WP_062827168.1">
    <property type="nucleotide sequence ID" value="NZ_BCSX01000001.1"/>
</dbReference>
<name>A0A100VTX7_9MYCO</name>
<dbReference type="AlphaFoldDB" id="A0A100VTX7"/>
<feature type="domain" description="Allene oxide cyclase barrel-like" evidence="2">
    <location>
        <begin position="51"/>
        <end position="145"/>
    </location>
</feature>
<organism evidence="3 4">
    <name type="scientific">Mycolicibacterium brisbanense</name>
    <dbReference type="NCBI Taxonomy" id="146020"/>
    <lineage>
        <taxon>Bacteria</taxon>
        <taxon>Bacillati</taxon>
        <taxon>Actinomycetota</taxon>
        <taxon>Actinomycetes</taxon>
        <taxon>Mycobacteriales</taxon>
        <taxon>Mycobacteriaceae</taxon>
        <taxon>Mycolicibacterium</taxon>
    </lineage>
</organism>
<dbReference type="Gene3D" id="2.40.480.10">
    <property type="entry name" value="Allene oxide cyclase-like"/>
    <property type="match status" value="1"/>
</dbReference>
<dbReference type="Pfam" id="PF18678">
    <property type="entry name" value="AOC_like"/>
    <property type="match status" value="1"/>
</dbReference>
<dbReference type="OrthoDB" id="5195420at2"/>
<dbReference type="EMBL" id="BCSX01000001">
    <property type="protein sequence ID" value="GAS85974.1"/>
    <property type="molecule type" value="Genomic_DNA"/>
</dbReference>
<accession>A0A100VTX7</accession>
<dbReference type="InterPro" id="IPR034871">
    <property type="entry name" value="Allene_oxi_cyc_sf"/>
</dbReference>
<gene>
    <name evidence="3" type="ORF">RMCB_0070</name>
</gene>
<evidence type="ECO:0000313" key="4">
    <source>
        <dbReference type="Proteomes" id="UP000069620"/>
    </source>
</evidence>
<proteinExistence type="predicted"/>
<dbReference type="GO" id="GO:0046423">
    <property type="term" value="F:allene-oxide cyclase activity"/>
    <property type="evidence" value="ECO:0007669"/>
    <property type="project" value="InterPro"/>
</dbReference>
<keyword evidence="1" id="KW-0732">Signal</keyword>
<reference evidence="4" key="1">
    <citation type="journal article" date="2016" name="Genome Announc.">
        <title>Draft Genome Sequences of Five Rapidly Growing Mycobacterium Species, M. thermoresistibile, M. fortuitum subsp. acetamidolyticum, M. canariasense, M. brisbanense, and M. novocastrense.</title>
        <authorList>
            <person name="Katahira K."/>
            <person name="Ogura Y."/>
            <person name="Gotoh Y."/>
            <person name="Hayashi T."/>
        </authorList>
    </citation>
    <scope>NUCLEOTIDE SEQUENCE [LARGE SCALE GENOMIC DNA]</scope>
    <source>
        <strain evidence="4">JCM15654</strain>
    </source>
</reference>
<sequence>MNLNIIRRPGRFCAAATVVLGGLALAGSPVASAEPGMLTVIEHATTDTVIDTGAKGDTSGDLLTFSNEVFDAADSQPAGRSTGVCTRIVVGSEWDCGWTLSLPDGQIMVQGPFFDSANSVLAITGGTGRYLDARGEMDLTHITPDGSKYQFTYHIV</sequence>
<dbReference type="GO" id="GO:0017000">
    <property type="term" value="P:antibiotic biosynthetic process"/>
    <property type="evidence" value="ECO:0007669"/>
    <property type="project" value="InterPro"/>
</dbReference>
<dbReference type="InterPro" id="IPR044859">
    <property type="entry name" value="Allene_oxi_cyc_Dirigent"/>
</dbReference>
<reference evidence="4" key="2">
    <citation type="submission" date="2016-02" db="EMBL/GenBank/DDBJ databases">
        <title>Draft genome sequence of five rapidly growing Mycobacterium species.</title>
        <authorList>
            <person name="Katahira K."/>
            <person name="Gotou Y."/>
            <person name="Iida K."/>
            <person name="Ogura Y."/>
            <person name="Hayashi T."/>
        </authorList>
    </citation>
    <scope>NUCLEOTIDE SEQUENCE [LARGE SCALE GENOMIC DNA]</scope>
    <source>
        <strain evidence="4">JCM15654</strain>
    </source>
</reference>
<dbReference type="Proteomes" id="UP000069620">
    <property type="component" value="Unassembled WGS sequence"/>
</dbReference>
<keyword evidence="4" id="KW-1185">Reference proteome</keyword>
<feature type="chain" id="PRO_5007089585" evidence="1">
    <location>
        <begin position="34"/>
        <end position="156"/>
    </location>
</feature>
<comment type="caution">
    <text evidence="3">The sequence shown here is derived from an EMBL/GenBank/DDBJ whole genome shotgun (WGS) entry which is preliminary data.</text>
</comment>
<dbReference type="GO" id="GO:0009695">
    <property type="term" value="P:jasmonic acid biosynthetic process"/>
    <property type="evidence" value="ECO:0007669"/>
    <property type="project" value="InterPro"/>
</dbReference>
<dbReference type="SUPFAM" id="SSF141493">
    <property type="entry name" value="Allene oxide cyclase-like"/>
    <property type="match status" value="1"/>
</dbReference>
<evidence type="ECO:0000259" key="2">
    <source>
        <dbReference type="Pfam" id="PF18678"/>
    </source>
</evidence>
<feature type="signal peptide" evidence="1">
    <location>
        <begin position="1"/>
        <end position="33"/>
    </location>
</feature>